<name>A0A1X7TGG5_AMPQE</name>
<dbReference type="Pfam" id="PF03564">
    <property type="entry name" value="DUF1759"/>
    <property type="match status" value="1"/>
</dbReference>
<accession>A0A1X7TGG5</accession>
<organism evidence="1">
    <name type="scientific">Amphimedon queenslandica</name>
    <name type="common">Sponge</name>
    <dbReference type="NCBI Taxonomy" id="400682"/>
    <lineage>
        <taxon>Eukaryota</taxon>
        <taxon>Metazoa</taxon>
        <taxon>Porifera</taxon>
        <taxon>Demospongiae</taxon>
        <taxon>Heteroscleromorpha</taxon>
        <taxon>Haplosclerida</taxon>
        <taxon>Niphatidae</taxon>
        <taxon>Amphimedon</taxon>
    </lineage>
</organism>
<dbReference type="AlphaFoldDB" id="A0A1X7TGG5"/>
<proteinExistence type="predicted"/>
<dbReference type="EnsemblMetazoa" id="Aqu2.1.13683_001">
    <property type="protein sequence ID" value="Aqu2.1.13683_001"/>
    <property type="gene ID" value="Aqu2.1.13683"/>
</dbReference>
<dbReference type="PANTHER" id="PTHR47331">
    <property type="entry name" value="PHD-TYPE DOMAIN-CONTAINING PROTEIN"/>
    <property type="match status" value="1"/>
</dbReference>
<reference evidence="1" key="1">
    <citation type="submission" date="2017-05" db="UniProtKB">
        <authorList>
            <consortium name="EnsemblMetazoa"/>
        </authorList>
    </citation>
    <scope>IDENTIFICATION</scope>
</reference>
<dbReference type="PANTHER" id="PTHR47331:SF1">
    <property type="entry name" value="GAG-LIKE PROTEIN"/>
    <property type="match status" value="1"/>
</dbReference>
<dbReference type="InterPro" id="IPR005312">
    <property type="entry name" value="DUF1759"/>
</dbReference>
<sequence>MSDLAVLKRTRGGHRAIATLRKFDEQILPHVDPGVLDKEIEDSEGIKDELFLAMSIFLLEGKAKETIAGLALTDANYSTAIDLLEKRFGSKERITAAHMDVLMSLDAVSSDHHIFELRRLYDKTESTIRSRYALGVPVDSYGALLAPVFIKKLPSQCRLAIARKVPADDWNMTRILEVLLAEVEARERASLPKTKQSGFTPKRGRDFPTTATFTGGSQSGCCFCQQEDHTPAQCTKVTGVDERKRMIREQGRCFVCLRPGHIKGDITLVYV</sequence>
<dbReference type="InParanoid" id="A0A1X7TGG5"/>
<dbReference type="OMA" id="CESRTHW"/>
<evidence type="ECO:0000313" key="1">
    <source>
        <dbReference type="EnsemblMetazoa" id="Aqu2.1.13683_001"/>
    </source>
</evidence>
<dbReference type="OrthoDB" id="5989166at2759"/>
<protein>
    <submittedName>
        <fullName evidence="1">Uncharacterized protein</fullName>
    </submittedName>
</protein>